<comment type="caution">
    <text evidence="2">The sequence shown here is derived from an EMBL/GenBank/DDBJ whole genome shotgun (WGS) entry which is preliminary data.</text>
</comment>
<dbReference type="EMBL" id="BMAT01000399">
    <property type="protein sequence ID" value="GFR65680.1"/>
    <property type="molecule type" value="Genomic_DNA"/>
</dbReference>
<reference evidence="2 3" key="1">
    <citation type="journal article" date="2021" name="Elife">
        <title>Chloroplast acquisition without the gene transfer in kleptoplastic sea slugs, Plakobranchus ocellatus.</title>
        <authorList>
            <person name="Maeda T."/>
            <person name="Takahashi S."/>
            <person name="Yoshida T."/>
            <person name="Shimamura S."/>
            <person name="Takaki Y."/>
            <person name="Nagai Y."/>
            <person name="Toyoda A."/>
            <person name="Suzuki Y."/>
            <person name="Arimoto A."/>
            <person name="Ishii H."/>
            <person name="Satoh N."/>
            <person name="Nishiyama T."/>
            <person name="Hasebe M."/>
            <person name="Maruyama T."/>
            <person name="Minagawa J."/>
            <person name="Obokata J."/>
            <person name="Shigenobu S."/>
        </authorList>
    </citation>
    <scope>NUCLEOTIDE SEQUENCE [LARGE SCALE GENOMIC DNA]</scope>
</reference>
<name>A0AAV4EYQ9_9GAST</name>
<gene>
    <name evidence="2" type="ORF">ElyMa_000208600</name>
</gene>
<keyword evidence="3" id="KW-1185">Reference proteome</keyword>
<dbReference type="AlphaFoldDB" id="A0AAV4EYQ9"/>
<protein>
    <submittedName>
        <fullName evidence="2">Uncharacterized protein</fullName>
    </submittedName>
</protein>
<feature type="compositionally biased region" description="Basic and acidic residues" evidence="1">
    <location>
        <begin position="45"/>
        <end position="64"/>
    </location>
</feature>
<organism evidence="2 3">
    <name type="scientific">Elysia marginata</name>
    <dbReference type="NCBI Taxonomy" id="1093978"/>
    <lineage>
        <taxon>Eukaryota</taxon>
        <taxon>Metazoa</taxon>
        <taxon>Spiralia</taxon>
        <taxon>Lophotrochozoa</taxon>
        <taxon>Mollusca</taxon>
        <taxon>Gastropoda</taxon>
        <taxon>Heterobranchia</taxon>
        <taxon>Euthyneura</taxon>
        <taxon>Panpulmonata</taxon>
        <taxon>Sacoglossa</taxon>
        <taxon>Placobranchoidea</taxon>
        <taxon>Plakobranchidae</taxon>
        <taxon>Elysia</taxon>
    </lineage>
</organism>
<evidence type="ECO:0000256" key="1">
    <source>
        <dbReference type="SAM" id="MobiDB-lite"/>
    </source>
</evidence>
<feature type="region of interest" description="Disordered" evidence="1">
    <location>
        <begin position="26"/>
        <end position="76"/>
    </location>
</feature>
<sequence length="96" mass="10628">MDPFTNISSHNARAYPVSDACQYPPTAWRNRQGGTAGTTTAAKEASGKKDESRDMECWDDDRKGKGAGGSVQKNEFGHPVCREDEMGRKWFKTTGR</sequence>
<evidence type="ECO:0000313" key="3">
    <source>
        <dbReference type="Proteomes" id="UP000762676"/>
    </source>
</evidence>
<dbReference type="Proteomes" id="UP000762676">
    <property type="component" value="Unassembled WGS sequence"/>
</dbReference>
<accession>A0AAV4EYQ9</accession>
<proteinExistence type="predicted"/>
<evidence type="ECO:0000313" key="2">
    <source>
        <dbReference type="EMBL" id="GFR65680.1"/>
    </source>
</evidence>